<dbReference type="PANTHER" id="PTHR10039">
    <property type="entry name" value="AMELOGENIN"/>
    <property type="match status" value="1"/>
</dbReference>
<comment type="caution">
    <text evidence="3">The sequence shown here is derived from an EMBL/GenBank/DDBJ whole genome shotgun (WGS) entry which is preliminary data.</text>
</comment>
<keyword evidence="1" id="KW-0677">Repeat</keyword>
<dbReference type="Pfam" id="PF24883">
    <property type="entry name" value="NPHP3_N"/>
    <property type="match status" value="1"/>
</dbReference>
<evidence type="ECO:0000256" key="1">
    <source>
        <dbReference type="ARBA" id="ARBA00022737"/>
    </source>
</evidence>
<dbReference type="PANTHER" id="PTHR10039:SF14">
    <property type="entry name" value="NACHT DOMAIN-CONTAINING PROTEIN"/>
    <property type="match status" value="1"/>
</dbReference>
<reference evidence="3 4" key="1">
    <citation type="journal article" date="2020" name="ISME J.">
        <title>Uncovering the hidden diversity of litter-decomposition mechanisms in mushroom-forming fungi.</title>
        <authorList>
            <person name="Floudas D."/>
            <person name="Bentzer J."/>
            <person name="Ahren D."/>
            <person name="Johansson T."/>
            <person name="Persson P."/>
            <person name="Tunlid A."/>
        </authorList>
    </citation>
    <scope>NUCLEOTIDE SEQUENCE [LARGE SCALE GENOMIC DNA]</scope>
    <source>
        <strain evidence="3 4">CBS 406.79</strain>
    </source>
</reference>
<gene>
    <name evidence="3" type="ORF">D9757_012507</name>
</gene>
<dbReference type="InterPro" id="IPR027417">
    <property type="entry name" value="P-loop_NTPase"/>
</dbReference>
<sequence length="614" mass="69615">MFSHSHDFVIEGGTFHNIGRDLNISVQEQEKYGGLLLLHRQTSTSAPYDAEARYPPPRVHPGTRAAILASLEQWITPKSGNEKEDKQGHGLDKWKVDGWWDDLGDEQGDEQGAEEGFGDDLNDKLPIRWLYGPAGAGKSAIAQTFAEMCTRNGTLAGSFFFWRDDPSRNNPQRLFTTIASQLARERSDLRLAINDAVLQNPLVLTSSIEAQFDALVVQPGLQVQPPERNRVLIIDGLDECSDSHNQQRILSILSDAIHEYPLPFNRILIASRPEPRIKQSFNSSAFDNICSWIPLDDTYQASRDIRLFLKDGFAKIFERHSHSLMHIPLPWPTANQIEHLTEKSSGQFIYPSTVLKYIDDNSTVPADRLNIVLGLEPSEDDDEDDSPFADLDALYRQILSVPKKPNLLVQILGAIVVSPPPLSSFNIKFLFTEVLSISMGTLYATLSGLHSVFKEPSPVDSHFSFCHASFPDFLYDRKRSLQFFIDKEAHHDLLAQRCLDVIFKWFPECCQNADVDVNTGTDMDMDNDSDFYANTELNLSLHPIDAAQKYPILEHFGFHVERASGTEQLLSKLKHFNPWPLTFYVGFTTYEHRLKDKCIREMAYLVEAAYRIQK</sequence>
<dbReference type="Proteomes" id="UP000518752">
    <property type="component" value="Unassembled WGS sequence"/>
</dbReference>
<keyword evidence="4" id="KW-1185">Reference proteome</keyword>
<dbReference type="EMBL" id="JAACJN010000277">
    <property type="protein sequence ID" value="KAF5352247.1"/>
    <property type="molecule type" value="Genomic_DNA"/>
</dbReference>
<dbReference type="PROSITE" id="PS50837">
    <property type="entry name" value="NACHT"/>
    <property type="match status" value="1"/>
</dbReference>
<dbReference type="InterPro" id="IPR007111">
    <property type="entry name" value="NACHT_NTPase"/>
</dbReference>
<dbReference type="OrthoDB" id="4760524at2759"/>
<name>A0A8H5D246_9AGAR</name>
<protein>
    <recommendedName>
        <fullName evidence="2">NACHT domain-containing protein</fullName>
    </recommendedName>
</protein>
<dbReference type="Gene3D" id="3.40.50.300">
    <property type="entry name" value="P-loop containing nucleotide triphosphate hydrolases"/>
    <property type="match status" value="1"/>
</dbReference>
<accession>A0A8H5D246</accession>
<evidence type="ECO:0000259" key="2">
    <source>
        <dbReference type="PROSITE" id="PS50837"/>
    </source>
</evidence>
<dbReference type="InterPro" id="IPR056884">
    <property type="entry name" value="NPHP3-like_N"/>
</dbReference>
<evidence type="ECO:0000313" key="3">
    <source>
        <dbReference type="EMBL" id="KAF5352247.1"/>
    </source>
</evidence>
<dbReference type="AlphaFoldDB" id="A0A8H5D246"/>
<organism evidence="3 4">
    <name type="scientific">Collybiopsis confluens</name>
    <dbReference type="NCBI Taxonomy" id="2823264"/>
    <lineage>
        <taxon>Eukaryota</taxon>
        <taxon>Fungi</taxon>
        <taxon>Dikarya</taxon>
        <taxon>Basidiomycota</taxon>
        <taxon>Agaricomycotina</taxon>
        <taxon>Agaricomycetes</taxon>
        <taxon>Agaricomycetidae</taxon>
        <taxon>Agaricales</taxon>
        <taxon>Marasmiineae</taxon>
        <taxon>Omphalotaceae</taxon>
        <taxon>Collybiopsis</taxon>
    </lineage>
</organism>
<dbReference type="SUPFAM" id="SSF52540">
    <property type="entry name" value="P-loop containing nucleoside triphosphate hydrolases"/>
    <property type="match status" value="1"/>
</dbReference>
<evidence type="ECO:0000313" key="4">
    <source>
        <dbReference type="Proteomes" id="UP000518752"/>
    </source>
</evidence>
<feature type="domain" description="NACHT" evidence="2">
    <location>
        <begin position="126"/>
        <end position="273"/>
    </location>
</feature>
<proteinExistence type="predicted"/>